<proteinExistence type="inferred from homology"/>
<dbReference type="Gene3D" id="3.40.630.30">
    <property type="match status" value="1"/>
</dbReference>
<organism evidence="4 5">
    <name type="scientific">Reticulomyxa filosa</name>
    <dbReference type="NCBI Taxonomy" id="46433"/>
    <lineage>
        <taxon>Eukaryota</taxon>
        <taxon>Sar</taxon>
        <taxon>Rhizaria</taxon>
        <taxon>Retaria</taxon>
        <taxon>Foraminifera</taxon>
        <taxon>Monothalamids</taxon>
        <taxon>Reticulomyxidae</taxon>
        <taxon>Reticulomyxa</taxon>
    </lineage>
</organism>
<comment type="similarity">
    <text evidence="1">Belongs to the HAT1 family.</text>
</comment>
<dbReference type="InterPro" id="IPR019467">
    <property type="entry name" value="Hat1_N"/>
</dbReference>
<dbReference type="GO" id="GO:0005634">
    <property type="term" value="C:nucleus"/>
    <property type="evidence" value="ECO:0007669"/>
    <property type="project" value="InterPro"/>
</dbReference>
<dbReference type="PANTHER" id="PTHR12046">
    <property type="entry name" value="HISTONE ACETYLTRANSFERASE TYPE B CATALYTIC SUBUNIT"/>
    <property type="match status" value="1"/>
</dbReference>
<sequence>MVRNKKNKKKRKYKKTKEKGDAIEKADYVYEIWHGSVREEHMQRYHDRLQFLLLFYIESCSYIDSNDPTWEVLLLFEKNIRTQEYKSVGYLTLYAFFAYPNGHRLRISQVLIFPPFQRSGHGFELIQHVHFMVRYRNFLQLNVEDPAKGFQILRDISDVFNADLCQVFTGKRNKSIAYCFQHIHIKVKTSLCLAKRMLLSTMLPVTQVYLVYVFVFYNKCSFFFFVQWLLNKVYVYRNQLPGSVYNARIIKCSDVLRITEEQARVVFEIMLYERLNESDEKSYKNFRMFVKKRLFKCLMESNDLHVICADDLAIKKKLQEMYIAEEKRYEMVLYKKMQLMSIYQCINTDRSCNQAASRECTRYRRCSRNKITSHGPTAVLKGDCSKLCSLWNSTHRYEEDTVLKPLQNAIYLEASQRCNSKRIKTLKNFFEVITSI</sequence>
<dbReference type="SUPFAM" id="SSF55729">
    <property type="entry name" value="Acyl-CoA N-acyltransferases (Nat)"/>
    <property type="match status" value="1"/>
</dbReference>
<reference evidence="4 5" key="1">
    <citation type="journal article" date="2013" name="Curr. Biol.">
        <title>The Genome of the Foraminiferan Reticulomyxa filosa.</title>
        <authorList>
            <person name="Glockner G."/>
            <person name="Hulsmann N."/>
            <person name="Schleicher M."/>
            <person name="Noegel A.A."/>
            <person name="Eichinger L."/>
            <person name="Gallinger C."/>
            <person name="Pawlowski J."/>
            <person name="Sierra R."/>
            <person name="Euteneuer U."/>
            <person name="Pillet L."/>
            <person name="Moustafa A."/>
            <person name="Platzer M."/>
            <person name="Groth M."/>
            <person name="Szafranski K."/>
            <person name="Schliwa M."/>
        </authorList>
    </citation>
    <scope>NUCLEOTIDE SEQUENCE [LARGE SCALE GENOMIC DNA]</scope>
</reference>
<evidence type="ECO:0000259" key="3">
    <source>
        <dbReference type="Pfam" id="PF10394"/>
    </source>
</evidence>
<name>X6N2W2_RETFI</name>
<accession>X6N2W2</accession>
<evidence type="ECO:0000256" key="1">
    <source>
        <dbReference type="ARBA" id="ARBA00010543"/>
    </source>
</evidence>
<protein>
    <recommendedName>
        <fullName evidence="3">Histone acetyl transferase HAT1 N-terminal domain-containing protein</fullName>
    </recommendedName>
</protein>
<dbReference type="GO" id="GO:0004402">
    <property type="term" value="F:histone acetyltransferase activity"/>
    <property type="evidence" value="ECO:0007669"/>
    <property type="project" value="InterPro"/>
</dbReference>
<dbReference type="OrthoDB" id="10253098at2759"/>
<evidence type="ECO:0000313" key="5">
    <source>
        <dbReference type="Proteomes" id="UP000023152"/>
    </source>
</evidence>
<feature type="domain" description="Histone acetyl transferase HAT1 N-terminal" evidence="3">
    <location>
        <begin position="8"/>
        <end position="58"/>
    </location>
</feature>
<dbReference type="AlphaFoldDB" id="X6N2W2"/>
<dbReference type="Pfam" id="PF10394">
    <property type="entry name" value="Hat1_N"/>
    <property type="match status" value="1"/>
</dbReference>
<evidence type="ECO:0000256" key="2">
    <source>
        <dbReference type="ARBA" id="ARBA00048017"/>
    </source>
</evidence>
<gene>
    <name evidence="4" type="ORF">RFI_17140</name>
</gene>
<dbReference type="Proteomes" id="UP000023152">
    <property type="component" value="Unassembled WGS sequence"/>
</dbReference>
<comment type="catalytic activity">
    <reaction evidence="2">
        <text>L-lysyl-[protein] + acetyl-CoA = N(6)-acetyl-L-lysyl-[protein] + CoA + H(+)</text>
        <dbReference type="Rhea" id="RHEA:45948"/>
        <dbReference type="Rhea" id="RHEA-COMP:9752"/>
        <dbReference type="Rhea" id="RHEA-COMP:10731"/>
        <dbReference type="ChEBI" id="CHEBI:15378"/>
        <dbReference type="ChEBI" id="CHEBI:29969"/>
        <dbReference type="ChEBI" id="CHEBI:57287"/>
        <dbReference type="ChEBI" id="CHEBI:57288"/>
        <dbReference type="ChEBI" id="CHEBI:61930"/>
        <dbReference type="EC" id="2.3.1.48"/>
    </reaction>
</comment>
<dbReference type="GO" id="GO:0000781">
    <property type="term" value="C:chromosome, telomeric region"/>
    <property type="evidence" value="ECO:0007669"/>
    <property type="project" value="GOC"/>
</dbReference>
<comment type="caution">
    <text evidence="4">The sequence shown here is derived from an EMBL/GenBank/DDBJ whole genome shotgun (WGS) entry which is preliminary data.</text>
</comment>
<dbReference type="EMBL" id="ASPP01012958">
    <property type="protein sequence ID" value="ETO20079.1"/>
    <property type="molecule type" value="Genomic_DNA"/>
</dbReference>
<dbReference type="GO" id="GO:0031509">
    <property type="term" value="P:subtelomeric heterochromatin formation"/>
    <property type="evidence" value="ECO:0007669"/>
    <property type="project" value="InterPro"/>
</dbReference>
<keyword evidence="5" id="KW-1185">Reference proteome</keyword>
<dbReference type="InterPro" id="IPR016181">
    <property type="entry name" value="Acyl_CoA_acyltransferase"/>
</dbReference>
<evidence type="ECO:0000313" key="4">
    <source>
        <dbReference type="EMBL" id="ETO20079.1"/>
    </source>
</evidence>
<dbReference type="InterPro" id="IPR017380">
    <property type="entry name" value="Hist_AcTrfase_B-typ_cat-su"/>
</dbReference>